<dbReference type="InterPro" id="IPR018834">
    <property type="entry name" value="DNA/RNA-bd_Est1-type"/>
</dbReference>
<protein>
    <submittedName>
        <fullName evidence="5">Telomerase-binding protein</fullName>
    </submittedName>
</protein>
<dbReference type="STRING" id="6182.A0A4Z2DJT7"/>
<evidence type="ECO:0000313" key="6">
    <source>
        <dbReference type="Proteomes" id="UP000311919"/>
    </source>
</evidence>
<comment type="caution">
    <text evidence="5">The sequence shown here is derived from an EMBL/GenBank/DDBJ whole genome shotgun (WGS) entry which is preliminary data.</text>
</comment>
<dbReference type="SUPFAM" id="SSF48452">
    <property type="entry name" value="TPR-like"/>
    <property type="match status" value="1"/>
</dbReference>
<dbReference type="InterPro" id="IPR045153">
    <property type="entry name" value="Est1/Ebs1-like"/>
</dbReference>
<feature type="region of interest" description="Disordered" evidence="2">
    <location>
        <begin position="48"/>
        <end position="78"/>
    </location>
</feature>
<gene>
    <name evidence="5" type="ORF">EWB00_000193</name>
</gene>
<dbReference type="GO" id="GO:0005697">
    <property type="term" value="C:telomerase holoenzyme complex"/>
    <property type="evidence" value="ECO:0007669"/>
    <property type="project" value="TreeGrafter"/>
</dbReference>
<feature type="compositionally biased region" description="Basic and acidic residues" evidence="2">
    <location>
        <begin position="63"/>
        <end position="78"/>
    </location>
</feature>
<proteinExistence type="predicted"/>
<feature type="region of interest" description="Disordered" evidence="2">
    <location>
        <begin position="195"/>
        <end position="220"/>
    </location>
</feature>
<feature type="region of interest" description="Disordered" evidence="2">
    <location>
        <begin position="166"/>
        <end position="185"/>
    </location>
</feature>
<reference evidence="5 6" key="1">
    <citation type="submission" date="2019-03" db="EMBL/GenBank/DDBJ databases">
        <title>An improved genome assembly of the fluke Schistosoma japonicum.</title>
        <authorList>
            <person name="Hu W."/>
            <person name="Luo F."/>
            <person name="Yin M."/>
            <person name="Mo X."/>
            <person name="Sun C."/>
            <person name="Wu Q."/>
            <person name="Zhu B."/>
            <person name="Xiang M."/>
            <person name="Wang J."/>
            <person name="Wang Y."/>
            <person name="Zhang T."/>
            <person name="Xu B."/>
            <person name="Zheng H."/>
            <person name="Feng Z."/>
        </authorList>
    </citation>
    <scope>NUCLEOTIDE SEQUENCE [LARGE SCALE GENOMIC DNA]</scope>
    <source>
        <strain evidence="5">HuSjv2</strain>
        <tissue evidence="5">Worms</tissue>
    </source>
</reference>
<evidence type="ECO:0000259" key="3">
    <source>
        <dbReference type="Pfam" id="PF10373"/>
    </source>
</evidence>
<keyword evidence="6" id="KW-1185">Reference proteome</keyword>
<dbReference type="Proteomes" id="UP000311919">
    <property type="component" value="Unassembled WGS sequence"/>
</dbReference>
<feature type="non-terminal residue" evidence="5">
    <location>
        <position position="671"/>
    </location>
</feature>
<feature type="region of interest" description="Disordered" evidence="2">
    <location>
        <begin position="105"/>
        <end position="151"/>
    </location>
</feature>
<feature type="domain" description="DNA/RNA-binding" evidence="3">
    <location>
        <begin position="521"/>
        <end position="598"/>
    </location>
</feature>
<feature type="compositionally biased region" description="Polar residues" evidence="2">
    <location>
        <begin position="105"/>
        <end position="120"/>
    </location>
</feature>
<dbReference type="EMBL" id="SKCS01000106">
    <property type="protein sequence ID" value="TNN16746.1"/>
    <property type="molecule type" value="Genomic_DNA"/>
</dbReference>
<dbReference type="Gene3D" id="1.25.40.10">
    <property type="entry name" value="Tetratricopeptide repeat domain"/>
    <property type="match status" value="1"/>
</dbReference>
<dbReference type="InterPro" id="IPR011990">
    <property type="entry name" value="TPR-like_helical_dom_sf"/>
</dbReference>
<dbReference type="Pfam" id="PF10374">
    <property type="entry name" value="EST1"/>
    <property type="match status" value="1"/>
</dbReference>
<feature type="compositionally biased region" description="Basic and acidic residues" evidence="2">
    <location>
        <begin position="202"/>
        <end position="213"/>
    </location>
</feature>
<dbReference type="GO" id="GO:0070034">
    <property type="term" value="F:telomerase RNA binding"/>
    <property type="evidence" value="ECO:0007669"/>
    <property type="project" value="TreeGrafter"/>
</dbReference>
<accession>A0A4Z2DJT7</accession>
<feature type="compositionally biased region" description="Basic and acidic residues" evidence="2">
    <location>
        <begin position="171"/>
        <end position="182"/>
    </location>
</feature>
<feature type="domain" description="Telomerase activating protein Est1-like N-terminal" evidence="4">
    <location>
        <begin position="389"/>
        <end position="512"/>
    </location>
</feature>
<evidence type="ECO:0000256" key="2">
    <source>
        <dbReference type="SAM" id="MobiDB-lite"/>
    </source>
</evidence>
<organism evidence="5 6">
    <name type="scientific">Schistosoma japonicum</name>
    <name type="common">Blood fluke</name>
    <dbReference type="NCBI Taxonomy" id="6182"/>
    <lineage>
        <taxon>Eukaryota</taxon>
        <taxon>Metazoa</taxon>
        <taxon>Spiralia</taxon>
        <taxon>Lophotrochozoa</taxon>
        <taxon>Platyhelminthes</taxon>
        <taxon>Trematoda</taxon>
        <taxon>Digenea</taxon>
        <taxon>Strigeidida</taxon>
        <taxon>Schistosomatoidea</taxon>
        <taxon>Schistosomatidae</taxon>
        <taxon>Schistosoma</taxon>
    </lineage>
</organism>
<evidence type="ECO:0000259" key="4">
    <source>
        <dbReference type="Pfam" id="PF10374"/>
    </source>
</evidence>
<dbReference type="GO" id="GO:0000184">
    <property type="term" value="P:nuclear-transcribed mRNA catabolic process, nonsense-mediated decay"/>
    <property type="evidence" value="ECO:0007669"/>
    <property type="project" value="UniProtKB-KW"/>
</dbReference>
<dbReference type="PANTHER" id="PTHR15696">
    <property type="entry name" value="SMG-7 SUPPRESSOR WITH MORPHOLOGICAL EFFECT ON GENITALIA PROTEIN 7"/>
    <property type="match status" value="1"/>
</dbReference>
<dbReference type="InterPro" id="IPR019458">
    <property type="entry name" value="Est1-like_N"/>
</dbReference>
<dbReference type="GO" id="GO:0042162">
    <property type="term" value="F:telomeric DNA binding"/>
    <property type="evidence" value="ECO:0007669"/>
    <property type="project" value="TreeGrafter"/>
</dbReference>
<evidence type="ECO:0000256" key="1">
    <source>
        <dbReference type="ARBA" id="ARBA00023161"/>
    </source>
</evidence>
<dbReference type="PANTHER" id="PTHR15696:SF0">
    <property type="entry name" value="TELOMERASE-BINDING PROTEIN EST1A"/>
    <property type="match status" value="1"/>
</dbReference>
<evidence type="ECO:0000313" key="5">
    <source>
        <dbReference type="EMBL" id="TNN16746.1"/>
    </source>
</evidence>
<dbReference type="OrthoDB" id="6264095at2759"/>
<keyword evidence="1" id="KW-0866">Nonsense-mediated mRNA decay</keyword>
<feature type="compositionally biased region" description="Polar residues" evidence="2">
    <location>
        <begin position="137"/>
        <end position="146"/>
    </location>
</feature>
<dbReference type="AlphaFoldDB" id="A0A4Z2DJT7"/>
<dbReference type="Pfam" id="PF10373">
    <property type="entry name" value="EST1_DNA_bind"/>
    <property type="match status" value="1"/>
</dbReference>
<name>A0A4Z2DJT7_SCHJA</name>
<sequence>MKNKRPDQDFYYHPRFKTTSENYGNFQNDRISPTVPVTLTESPSYNKGWNSSLNTHLSKQKSHGNEVKNSRSLYNREKTNRLKPERHIHVSDSCSSDITQSTTTSLQYGDTRSGINSKQFASKPRQESFLLDPCKSPSMNTTPGNSTEKHGGLILLPKDVNIFQQNTENSRNPRRETFRSDSSKPVVVVRPSFSNTHTHSKTRLDSHGIDESKCSGQYKQKSNNNMSSNCFVGDNSSTSPPNILPVPWTDAAKAAFNEFFRSQSKLNSSSSLHIEKPSSAYPITNPTTCMSAGSAVIQPPNETIASTMQQIVQLDATLSALLIPPGLCAQSMVLFEPLQVDPELGREWSESEALFLRWWGTVKRLRESLFLLFESVIIADLDFCNAAHVEQGMWKSVFYTVLESLRSWIENPQSTQLIPKLDKDVKTMELLQSQLASLIQKICLSEVIDSGSNLLTCLLERIQSIHHIQLSPLLSDGRPPPETKSRTRRLVYLSAQKLMLFLGDLARYRETLLGERNFGKARNWYQKAQLLVPKNGRSYNQLAVLALYTSRHLDAMFYYMRTLAASNPFATASQSLAALFNEIRPRAQNIIMQFQKPKTESIQPHCSGFSSCNPRFQRAEIWIHPIDGQTTVIHGGRRLIHSNNRSIFDAAINNTTNTKGKSIPKSNLSTG</sequence>
<feature type="compositionally biased region" description="Polar residues" evidence="2">
    <location>
        <begin position="48"/>
        <end position="57"/>
    </location>
</feature>